<dbReference type="Pfam" id="PF06906">
    <property type="entry name" value="DUF1272"/>
    <property type="match status" value="1"/>
</dbReference>
<name>A0ABU2YDX0_9FLAO</name>
<keyword evidence="2" id="KW-1185">Reference proteome</keyword>
<sequence length="96" mass="10936">MLQLRPTCENCNRSLPPESTEAYICSYECTFCASCVENVLHNVCPNCGGGFQQRPIRPKDELMRNPSSTNIVYKPINQEKFKVLLGKNKDVLPEER</sequence>
<proteinExistence type="predicted"/>
<reference evidence="1 2" key="1">
    <citation type="submission" date="2023-09" db="EMBL/GenBank/DDBJ databases">
        <authorList>
            <person name="Rey-Velasco X."/>
        </authorList>
    </citation>
    <scope>NUCLEOTIDE SEQUENCE [LARGE SCALE GENOMIC DNA]</scope>
    <source>
        <strain evidence="1 2">W242</strain>
    </source>
</reference>
<dbReference type="Proteomes" id="UP001254488">
    <property type="component" value="Unassembled WGS sequence"/>
</dbReference>
<protein>
    <submittedName>
        <fullName evidence="1">DUF1272 domain-containing protein</fullName>
    </submittedName>
</protein>
<dbReference type="Gene3D" id="3.30.40.10">
    <property type="entry name" value="Zinc/RING finger domain, C3HC4 (zinc finger)"/>
    <property type="match status" value="1"/>
</dbReference>
<dbReference type="EMBL" id="JAVRHZ010000006">
    <property type="protein sequence ID" value="MDT0556388.1"/>
    <property type="molecule type" value="Genomic_DNA"/>
</dbReference>
<dbReference type="InterPro" id="IPR010696">
    <property type="entry name" value="DUF1272"/>
</dbReference>
<dbReference type="InterPro" id="IPR013083">
    <property type="entry name" value="Znf_RING/FYVE/PHD"/>
</dbReference>
<comment type="caution">
    <text evidence="1">The sequence shown here is derived from an EMBL/GenBank/DDBJ whole genome shotgun (WGS) entry which is preliminary data.</text>
</comment>
<dbReference type="RefSeq" id="WP_311333340.1">
    <property type="nucleotide sequence ID" value="NZ_JAVRHZ010000006.1"/>
</dbReference>
<organism evidence="1 2">
    <name type="scientific">Patiriisocius hiemis</name>
    <dbReference type="NCBI Taxonomy" id="3075604"/>
    <lineage>
        <taxon>Bacteria</taxon>
        <taxon>Pseudomonadati</taxon>
        <taxon>Bacteroidota</taxon>
        <taxon>Flavobacteriia</taxon>
        <taxon>Flavobacteriales</taxon>
        <taxon>Flavobacteriaceae</taxon>
        <taxon>Patiriisocius</taxon>
    </lineage>
</organism>
<accession>A0ABU2YDX0</accession>
<gene>
    <name evidence="1" type="ORF">RM538_10260</name>
</gene>
<evidence type="ECO:0000313" key="2">
    <source>
        <dbReference type="Proteomes" id="UP001254488"/>
    </source>
</evidence>
<evidence type="ECO:0000313" key="1">
    <source>
        <dbReference type="EMBL" id="MDT0556388.1"/>
    </source>
</evidence>